<protein>
    <submittedName>
        <fullName evidence="2">Uncharacterized protein</fullName>
    </submittedName>
</protein>
<proteinExistence type="predicted"/>
<evidence type="ECO:0000256" key="1">
    <source>
        <dbReference type="SAM" id="Phobius"/>
    </source>
</evidence>
<sequence length="106" mass="11723">MVRADGTGLKLDHNISQKDAKSVAQFIAAGRLQIRRLSTFTCPTSVPPNISVLFFVAPPEFFIYFYFLCVLGPRQKRVGSNILIASIQKTGTTIKGGLLFDRIMTT</sequence>
<dbReference type="EMBL" id="BPLR01002817">
    <property type="protein sequence ID" value="GIX78071.1"/>
    <property type="molecule type" value="Genomic_DNA"/>
</dbReference>
<evidence type="ECO:0000313" key="3">
    <source>
        <dbReference type="Proteomes" id="UP001054945"/>
    </source>
</evidence>
<reference evidence="2 3" key="1">
    <citation type="submission" date="2021-06" db="EMBL/GenBank/DDBJ databases">
        <title>Caerostris extrusa draft genome.</title>
        <authorList>
            <person name="Kono N."/>
            <person name="Arakawa K."/>
        </authorList>
    </citation>
    <scope>NUCLEOTIDE SEQUENCE [LARGE SCALE GENOMIC DNA]</scope>
</reference>
<evidence type="ECO:0000313" key="2">
    <source>
        <dbReference type="EMBL" id="GIX78071.1"/>
    </source>
</evidence>
<accession>A0AAV4N350</accession>
<dbReference type="Proteomes" id="UP001054945">
    <property type="component" value="Unassembled WGS sequence"/>
</dbReference>
<name>A0AAV4N350_CAEEX</name>
<feature type="transmembrane region" description="Helical" evidence="1">
    <location>
        <begin position="50"/>
        <end position="71"/>
    </location>
</feature>
<organism evidence="2 3">
    <name type="scientific">Caerostris extrusa</name>
    <name type="common">Bark spider</name>
    <name type="synonym">Caerostris bankana</name>
    <dbReference type="NCBI Taxonomy" id="172846"/>
    <lineage>
        <taxon>Eukaryota</taxon>
        <taxon>Metazoa</taxon>
        <taxon>Ecdysozoa</taxon>
        <taxon>Arthropoda</taxon>
        <taxon>Chelicerata</taxon>
        <taxon>Arachnida</taxon>
        <taxon>Araneae</taxon>
        <taxon>Araneomorphae</taxon>
        <taxon>Entelegynae</taxon>
        <taxon>Araneoidea</taxon>
        <taxon>Araneidae</taxon>
        <taxon>Caerostris</taxon>
    </lineage>
</organism>
<keyword evidence="1" id="KW-0812">Transmembrane</keyword>
<comment type="caution">
    <text evidence="2">The sequence shown here is derived from an EMBL/GenBank/DDBJ whole genome shotgun (WGS) entry which is preliminary data.</text>
</comment>
<keyword evidence="1" id="KW-1133">Transmembrane helix</keyword>
<dbReference type="AlphaFoldDB" id="A0AAV4N350"/>
<keyword evidence="1" id="KW-0472">Membrane</keyword>
<keyword evidence="3" id="KW-1185">Reference proteome</keyword>
<gene>
    <name evidence="2" type="ORF">CEXT_664081</name>
</gene>